<dbReference type="KEGG" id="daf:Desaf_0048"/>
<sequence length="205" mass="22722" precursor="true">MNGPLFRFLLLLGLSCMLLVLHVCASMAAPPPTVPRDKLPHTSDRSSPSKQPVQPQPETNGSPAGATKRTLAVTATAYTSHRSQTNQNPSLAAWGDTLKPGMRCIAVSRDLLKMGLTRNTPVRIKGLPGVYLVKDKLHRRWTKRIDIYHGLDVQAAKQWGKRKVLIEWLEATAGLKPAPTPAIRHFLYFQSTHRPPPYPFHGALQ</sequence>
<dbReference type="CDD" id="cd22784">
    <property type="entry name" value="DPBB_MltA_YuiC-like"/>
    <property type="match status" value="1"/>
</dbReference>
<feature type="signal peptide" evidence="2">
    <location>
        <begin position="1"/>
        <end position="28"/>
    </location>
</feature>
<feature type="region of interest" description="Disordered" evidence="1">
    <location>
        <begin position="34"/>
        <end position="67"/>
    </location>
</feature>
<dbReference type="RefSeq" id="WP_014258290.1">
    <property type="nucleotide sequence ID" value="NC_016629.1"/>
</dbReference>
<feature type="compositionally biased region" description="Basic and acidic residues" evidence="1">
    <location>
        <begin position="35"/>
        <end position="44"/>
    </location>
</feature>
<evidence type="ECO:0000256" key="2">
    <source>
        <dbReference type="SAM" id="SignalP"/>
    </source>
</evidence>
<evidence type="ECO:0000313" key="4">
    <source>
        <dbReference type="Proteomes" id="UP000007844"/>
    </source>
</evidence>
<dbReference type="EMBL" id="CP003221">
    <property type="protein sequence ID" value="EGJ48413.1"/>
    <property type="molecule type" value="Genomic_DNA"/>
</dbReference>
<accession>F3YV95</accession>
<evidence type="ECO:0000256" key="1">
    <source>
        <dbReference type="SAM" id="MobiDB-lite"/>
    </source>
</evidence>
<organism evidence="3 4">
    <name type="scientific">Desulfocurvibacter africanus subsp. africanus str. Walvis Bay</name>
    <dbReference type="NCBI Taxonomy" id="690850"/>
    <lineage>
        <taxon>Bacteria</taxon>
        <taxon>Pseudomonadati</taxon>
        <taxon>Thermodesulfobacteriota</taxon>
        <taxon>Desulfovibrionia</taxon>
        <taxon>Desulfovibrionales</taxon>
        <taxon>Desulfovibrionaceae</taxon>
        <taxon>Desulfocurvibacter</taxon>
    </lineage>
</organism>
<dbReference type="Proteomes" id="UP000007844">
    <property type="component" value="Chromosome"/>
</dbReference>
<gene>
    <name evidence="3" type="ORF">Desaf_0048</name>
</gene>
<keyword evidence="2" id="KW-0732">Signal</keyword>
<evidence type="ECO:0008006" key="5">
    <source>
        <dbReference type="Google" id="ProtNLM"/>
    </source>
</evidence>
<dbReference type="HOGENOM" id="CLU_1432421_0_0_7"/>
<feature type="chain" id="PRO_5003304491" description="3D domain-containing protein" evidence="2">
    <location>
        <begin position="29"/>
        <end position="205"/>
    </location>
</feature>
<proteinExistence type="predicted"/>
<dbReference type="eggNOG" id="COG3584">
    <property type="taxonomic scope" value="Bacteria"/>
</dbReference>
<dbReference type="STRING" id="690850.Desaf_0048"/>
<reference evidence="3 4" key="1">
    <citation type="journal article" date="2011" name="J. Bacteriol.">
        <title>Genome sequence of the mercury-methylating and pleomorphic Desulfovibrio africanus Strain Walvis Bay.</title>
        <authorList>
            <person name="Brown S.D."/>
            <person name="Wall J.D."/>
            <person name="Kucken A.M."/>
            <person name="Gilmour C.C."/>
            <person name="Podar M."/>
            <person name="Brandt C.C."/>
            <person name="Teshima H."/>
            <person name="Detter J.C."/>
            <person name="Han C.S."/>
            <person name="Land M.L."/>
            <person name="Lucas S."/>
            <person name="Han J."/>
            <person name="Pennacchio L."/>
            <person name="Nolan M."/>
            <person name="Pitluck S."/>
            <person name="Woyke T."/>
            <person name="Goodwin L."/>
            <person name="Palumbo A.V."/>
            <person name="Elias D.A."/>
        </authorList>
    </citation>
    <scope>NUCLEOTIDE SEQUENCE [LARGE SCALE GENOMIC DNA]</scope>
    <source>
        <strain evidence="3 4">Walvis Bay</strain>
    </source>
</reference>
<keyword evidence="4" id="KW-1185">Reference proteome</keyword>
<protein>
    <recommendedName>
        <fullName evidence="5">3D domain-containing protein</fullName>
    </recommendedName>
</protein>
<feature type="compositionally biased region" description="Low complexity" evidence="1">
    <location>
        <begin position="46"/>
        <end position="57"/>
    </location>
</feature>
<evidence type="ECO:0000313" key="3">
    <source>
        <dbReference type="EMBL" id="EGJ48413.1"/>
    </source>
</evidence>
<dbReference type="AlphaFoldDB" id="F3YV95"/>
<name>F3YV95_DESAF</name>